<comment type="caution">
    <text evidence="4">The sequence shown here is derived from an EMBL/GenBank/DDBJ whole genome shotgun (WGS) entry which is preliminary data.</text>
</comment>
<evidence type="ECO:0000256" key="1">
    <source>
        <dbReference type="SAM" id="MobiDB-lite"/>
    </source>
</evidence>
<protein>
    <submittedName>
        <fullName evidence="4">Uncharacterized protein</fullName>
    </submittedName>
</protein>
<feature type="compositionally biased region" description="Basic and acidic residues" evidence="1">
    <location>
        <begin position="189"/>
        <end position="203"/>
    </location>
</feature>
<sequence length="203" mass="22843">MRILQLLLVLAASMSLSLTFWNLKEQVIRICINKEDPSTPFSLMFFQLKQCKSAALVIMTLTSALSLPTTGTACMKLTEHKETDHFCDLKNHVVAAICHQNQVSLEESDHQHGSFGGRKLQPNITGLSLPLDDIIHFASLHHLLPSNEWLAFWLFLVACSYFLLSINAYFLGNWKVKSAERANSNARTDQNDDKTNHSLDGSR</sequence>
<keyword evidence="3" id="KW-0732">Signal</keyword>
<keyword evidence="2" id="KW-1133">Transmembrane helix</keyword>
<evidence type="ECO:0000256" key="2">
    <source>
        <dbReference type="SAM" id="Phobius"/>
    </source>
</evidence>
<feature type="chain" id="PRO_5045372903" evidence="3">
    <location>
        <begin position="20"/>
        <end position="203"/>
    </location>
</feature>
<proteinExistence type="predicted"/>
<keyword evidence="2" id="KW-0812">Transmembrane</keyword>
<gene>
    <name evidence="4" type="ORF">PIB30_005236</name>
</gene>
<reference evidence="4 5" key="1">
    <citation type="journal article" date="2023" name="Plants (Basel)">
        <title>Bridging the Gap: Combining Genomics and Transcriptomics Approaches to Understand Stylosanthes scabra, an Orphan Legume from the Brazilian Caatinga.</title>
        <authorList>
            <person name="Ferreira-Neto J.R.C."/>
            <person name="da Silva M.D."/>
            <person name="Binneck E."/>
            <person name="de Melo N.F."/>
            <person name="da Silva R.H."/>
            <person name="de Melo A.L.T.M."/>
            <person name="Pandolfi V."/>
            <person name="Bustamante F.O."/>
            <person name="Brasileiro-Vidal A.C."/>
            <person name="Benko-Iseppon A.M."/>
        </authorList>
    </citation>
    <scope>NUCLEOTIDE SEQUENCE [LARGE SCALE GENOMIC DNA]</scope>
    <source>
        <tissue evidence="4">Leaves</tissue>
    </source>
</reference>
<organism evidence="4 5">
    <name type="scientific">Stylosanthes scabra</name>
    <dbReference type="NCBI Taxonomy" id="79078"/>
    <lineage>
        <taxon>Eukaryota</taxon>
        <taxon>Viridiplantae</taxon>
        <taxon>Streptophyta</taxon>
        <taxon>Embryophyta</taxon>
        <taxon>Tracheophyta</taxon>
        <taxon>Spermatophyta</taxon>
        <taxon>Magnoliopsida</taxon>
        <taxon>eudicotyledons</taxon>
        <taxon>Gunneridae</taxon>
        <taxon>Pentapetalae</taxon>
        <taxon>rosids</taxon>
        <taxon>fabids</taxon>
        <taxon>Fabales</taxon>
        <taxon>Fabaceae</taxon>
        <taxon>Papilionoideae</taxon>
        <taxon>50 kb inversion clade</taxon>
        <taxon>dalbergioids sensu lato</taxon>
        <taxon>Dalbergieae</taxon>
        <taxon>Pterocarpus clade</taxon>
        <taxon>Stylosanthes</taxon>
    </lineage>
</organism>
<accession>A0ABU6T3M5</accession>
<evidence type="ECO:0000256" key="3">
    <source>
        <dbReference type="SAM" id="SignalP"/>
    </source>
</evidence>
<feature type="transmembrane region" description="Helical" evidence="2">
    <location>
        <begin position="149"/>
        <end position="171"/>
    </location>
</feature>
<keyword evidence="2" id="KW-0472">Membrane</keyword>
<dbReference type="EMBL" id="JASCZI010090631">
    <property type="protein sequence ID" value="MED6143317.1"/>
    <property type="molecule type" value="Genomic_DNA"/>
</dbReference>
<feature type="region of interest" description="Disordered" evidence="1">
    <location>
        <begin position="181"/>
        <end position="203"/>
    </location>
</feature>
<keyword evidence="5" id="KW-1185">Reference proteome</keyword>
<evidence type="ECO:0000313" key="5">
    <source>
        <dbReference type="Proteomes" id="UP001341840"/>
    </source>
</evidence>
<feature type="signal peptide" evidence="3">
    <location>
        <begin position="1"/>
        <end position="19"/>
    </location>
</feature>
<dbReference type="Proteomes" id="UP001341840">
    <property type="component" value="Unassembled WGS sequence"/>
</dbReference>
<evidence type="ECO:0000313" key="4">
    <source>
        <dbReference type="EMBL" id="MED6143317.1"/>
    </source>
</evidence>
<name>A0ABU6T3M5_9FABA</name>